<feature type="compositionally biased region" description="Low complexity" evidence="1">
    <location>
        <begin position="23"/>
        <end position="32"/>
    </location>
</feature>
<organism evidence="3 4">
    <name type="scientific">Alkalihalobacillus trypoxylicola</name>
    <dbReference type="NCBI Taxonomy" id="519424"/>
    <lineage>
        <taxon>Bacteria</taxon>
        <taxon>Bacillati</taxon>
        <taxon>Bacillota</taxon>
        <taxon>Bacilli</taxon>
        <taxon>Bacillales</taxon>
        <taxon>Bacillaceae</taxon>
        <taxon>Alkalihalobacillus</taxon>
    </lineage>
</organism>
<evidence type="ECO:0000256" key="2">
    <source>
        <dbReference type="SAM" id="SignalP"/>
    </source>
</evidence>
<evidence type="ECO:0000313" key="3">
    <source>
        <dbReference type="EMBL" id="KYG34106.1"/>
    </source>
</evidence>
<sequence length="289" mass="32513">MKKTMAATLLSIGMFLGACNSEQASNQSNNNETDIQTEDVGAREEDTNEEENPSEGSLTAEEILEEAIALYNDLDGLYVVRGGSGDINLDPPESDEAGNLDLNLEMNTYEWIYMIDGDYYNRTELVSEVYGEEGENGDMEERTSYSFTELDNPTYLISYEEGDGVGIRFESPIEEFSFSMLGERYQSLLNNAELTFIGEEEVNGFHTYHIKSEQNGHVEEYWFDSETFFEVKVTSTFGSSTGVDSVDSLATAEDQVMEYELNPDFDETLFQVPNDLEISDGQLEDTLEE</sequence>
<keyword evidence="4" id="KW-1185">Reference proteome</keyword>
<evidence type="ECO:0000256" key="1">
    <source>
        <dbReference type="SAM" id="MobiDB-lite"/>
    </source>
</evidence>
<comment type="caution">
    <text evidence="3">The sequence shown here is derived from an EMBL/GenBank/DDBJ whole genome shotgun (WGS) entry which is preliminary data.</text>
</comment>
<dbReference type="PROSITE" id="PS51257">
    <property type="entry name" value="PROKAR_LIPOPROTEIN"/>
    <property type="match status" value="1"/>
</dbReference>
<dbReference type="RefSeq" id="WP_061947611.1">
    <property type="nucleotide sequence ID" value="NZ_LTAO01000003.1"/>
</dbReference>
<dbReference type="AlphaFoldDB" id="A0A162EZF9"/>
<keyword evidence="2" id="KW-0732">Signal</keyword>
<protein>
    <submittedName>
        <fullName evidence="3">Uncharacterized protein</fullName>
    </submittedName>
</protein>
<name>A0A162EZF9_9BACI</name>
<evidence type="ECO:0000313" key="4">
    <source>
        <dbReference type="Proteomes" id="UP000075806"/>
    </source>
</evidence>
<accession>A0A162EZF9</accession>
<feature type="signal peptide" evidence="2">
    <location>
        <begin position="1"/>
        <end position="24"/>
    </location>
</feature>
<gene>
    <name evidence="3" type="ORF">AZF04_14850</name>
</gene>
<reference evidence="3" key="1">
    <citation type="submission" date="2016-02" db="EMBL/GenBank/DDBJ databases">
        <title>Genome sequence of Bacillus trypoxylicola KCTC 13244(T).</title>
        <authorList>
            <person name="Jeong H."/>
            <person name="Park S.-H."/>
            <person name="Choi S.-K."/>
        </authorList>
    </citation>
    <scope>NUCLEOTIDE SEQUENCE [LARGE SCALE GENOMIC DNA]</scope>
    <source>
        <strain evidence="3">KCTC 13244</strain>
    </source>
</reference>
<proteinExistence type="predicted"/>
<feature type="chain" id="PRO_5007833819" evidence="2">
    <location>
        <begin position="25"/>
        <end position="289"/>
    </location>
</feature>
<feature type="region of interest" description="Disordered" evidence="1">
    <location>
        <begin position="23"/>
        <end position="58"/>
    </location>
</feature>
<dbReference type="OrthoDB" id="2887348at2"/>
<dbReference type="EMBL" id="LTAO01000003">
    <property type="protein sequence ID" value="KYG34106.1"/>
    <property type="molecule type" value="Genomic_DNA"/>
</dbReference>
<dbReference type="Proteomes" id="UP000075806">
    <property type="component" value="Unassembled WGS sequence"/>
</dbReference>